<evidence type="ECO:0000313" key="2">
    <source>
        <dbReference type="EMBL" id="KOB68424.1"/>
    </source>
</evidence>
<sequence>MEKKSALLVPEDEDEAEAFRAIVRSLETNYPSEWETWKVTDYSYEELFGKEISSSLDRFGIPSTDLVRAFYQDAKDLSEIAYRNLRRILINWPLGRALIYSPHAVASKVHDFSYHEFMSTIRELKAQGKLTNRDKTSKILRNESGQQQSAISACSTPLSREVTDKNSSDLDVRASAAAKRQSEERGASPPPKRQRGVDFRDQGSSNHLLVEVFQKQMEMFSKILEMQSEQNNNIKQLQAATKPTDLNASIDSTPDSTRRGDARQNCSRSPIVDFANEDSDEDSDLEPTDNAEQAVRNEISCAKRRLEAIKAAKATNNDSATVFDFKPCTTEIESKFSKADPILAQQGTDCQRLGTDTWKNIRYSEVQKQFQATPTFSALKVNNLFVGITPNWTSIALLEKMDLILGAITNGLLQQRKIFEKLPQDFKQRVGQEFLASNSKFRKNSDALLQYVSGRRAEVLQLRRDTYKVKNKALHEIIHSIPPSDCHLFKEPELTQVVKDQGGLQKFFPFKKTFL</sequence>
<keyword evidence="3" id="KW-1185">Reference proteome</keyword>
<accession>A0A0L7KZG8</accession>
<dbReference type="AlphaFoldDB" id="A0A0L7KZG8"/>
<proteinExistence type="predicted"/>
<gene>
    <name evidence="2" type="ORF">OBRU01_17753</name>
</gene>
<comment type="caution">
    <text evidence="2">The sequence shown here is derived from an EMBL/GenBank/DDBJ whole genome shotgun (WGS) entry which is preliminary data.</text>
</comment>
<protein>
    <submittedName>
        <fullName evidence="2">Uncharacterized protein</fullName>
    </submittedName>
</protein>
<feature type="compositionally biased region" description="Polar residues" evidence="1">
    <location>
        <begin position="238"/>
        <end position="255"/>
    </location>
</feature>
<feature type="region of interest" description="Disordered" evidence="1">
    <location>
        <begin position="238"/>
        <end position="292"/>
    </location>
</feature>
<evidence type="ECO:0000313" key="3">
    <source>
        <dbReference type="Proteomes" id="UP000037510"/>
    </source>
</evidence>
<feature type="compositionally biased region" description="Polar residues" evidence="1">
    <location>
        <begin position="143"/>
        <end position="158"/>
    </location>
</feature>
<dbReference type="EMBL" id="JTDY01004228">
    <property type="protein sequence ID" value="KOB68424.1"/>
    <property type="molecule type" value="Genomic_DNA"/>
</dbReference>
<feature type="compositionally biased region" description="Acidic residues" evidence="1">
    <location>
        <begin position="275"/>
        <end position="289"/>
    </location>
</feature>
<reference evidence="2 3" key="1">
    <citation type="journal article" date="2015" name="Genome Biol. Evol.">
        <title>The genome of winter moth (Operophtera brumata) provides a genomic perspective on sexual dimorphism and phenology.</title>
        <authorList>
            <person name="Derks M.F."/>
            <person name="Smit S."/>
            <person name="Salis L."/>
            <person name="Schijlen E."/>
            <person name="Bossers A."/>
            <person name="Mateman C."/>
            <person name="Pijl A.S."/>
            <person name="de Ridder D."/>
            <person name="Groenen M.A."/>
            <person name="Visser M.E."/>
            <person name="Megens H.J."/>
        </authorList>
    </citation>
    <scope>NUCLEOTIDE SEQUENCE [LARGE SCALE GENOMIC DNA]</scope>
    <source>
        <strain evidence="2">WM2013NL</strain>
        <tissue evidence="2">Head and thorax</tissue>
    </source>
</reference>
<feature type="compositionally biased region" description="Basic and acidic residues" evidence="1">
    <location>
        <begin position="161"/>
        <end position="172"/>
    </location>
</feature>
<feature type="region of interest" description="Disordered" evidence="1">
    <location>
        <begin position="139"/>
        <end position="203"/>
    </location>
</feature>
<dbReference type="Proteomes" id="UP000037510">
    <property type="component" value="Unassembled WGS sequence"/>
</dbReference>
<organism evidence="2 3">
    <name type="scientific">Operophtera brumata</name>
    <name type="common">Winter moth</name>
    <name type="synonym">Phalaena brumata</name>
    <dbReference type="NCBI Taxonomy" id="104452"/>
    <lineage>
        <taxon>Eukaryota</taxon>
        <taxon>Metazoa</taxon>
        <taxon>Ecdysozoa</taxon>
        <taxon>Arthropoda</taxon>
        <taxon>Hexapoda</taxon>
        <taxon>Insecta</taxon>
        <taxon>Pterygota</taxon>
        <taxon>Neoptera</taxon>
        <taxon>Endopterygota</taxon>
        <taxon>Lepidoptera</taxon>
        <taxon>Glossata</taxon>
        <taxon>Ditrysia</taxon>
        <taxon>Geometroidea</taxon>
        <taxon>Geometridae</taxon>
        <taxon>Larentiinae</taxon>
        <taxon>Operophtera</taxon>
    </lineage>
</organism>
<name>A0A0L7KZG8_OPEBR</name>
<evidence type="ECO:0000256" key="1">
    <source>
        <dbReference type="SAM" id="MobiDB-lite"/>
    </source>
</evidence>